<dbReference type="Gene3D" id="3.30.70.100">
    <property type="match status" value="2"/>
</dbReference>
<dbReference type="RefSeq" id="WP_031566015.1">
    <property type="nucleotide sequence ID" value="NZ_CAAAIS010000010.1"/>
</dbReference>
<dbReference type="EMBL" id="UGPB01000001">
    <property type="protein sequence ID" value="STY29158.1"/>
    <property type="molecule type" value="Genomic_DNA"/>
</dbReference>
<sequence length="220" mass="24525">MFHTRTLQVATYIPMKSKENSALNIEEFFIKGAQLVCQTEPETALWFGLKENNQIAIFDVFFSEKGRDLHFAGQVAHALKENASNLILGGWEQGVLRNVNNYELIASSDYDKNTVLGAQVATFIAFQAKPGKNEELEFLLKEGAQLVNSTEPNTSFWIAMKTDIGTYAIFDTFRDKDAQKIHFSGKVANALQKSAEHLIEGGWEQGVVANVKNFQIIASS</sequence>
<proteinExistence type="predicted"/>
<name>A0A378LTH9_9GAMM</name>
<dbReference type="InterPro" id="IPR011008">
    <property type="entry name" value="Dimeric_a/b-barrel"/>
</dbReference>
<dbReference type="SUPFAM" id="SSF54909">
    <property type="entry name" value="Dimeric alpha+beta barrel"/>
    <property type="match status" value="2"/>
</dbReference>
<protein>
    <recommendedName>
        <fullName evidence="3">Antibiotic biosynthesis monooxygenase</fullName>
    </recommendedName>
</protein>
<dbReference type="AlphaFoldDB" id="A0A378LTH9"/>
<keyword evidence="2" id="KW-1185">Reference proteome</keyword>
<organism evidence="1 2">
    <name type="scientific">Legionella wadsworthii</name>
    <dbReference type="NCBI Taxonomy" id="28088"/>
    <lineage>
        <taxon>Bacteria</taxon>
        <taxon>Pseudomonadati</taxon>
        <taxon>Pseudomonadota</taxon>
        <taxon>Gammaproteobacteria</taxon>
        <taxon>Legionellales</taxon>
        <taxon>Legionellaceae</taxon>
        <taxon>Legionella</taxon>
    </lineage>
</organism>
<accession>A0A378LTH9</accession>
<gene>
    <name evidence="1" type="ORF">NCTC11532_01341</name>
</gene>
<dbReference type="Proteomes" id="UP000255297">
    <property type="component" value="Unassembled WGS sequence"/>
</dbReference>
<evidence type="ECO:0008006" key="3">
    <source>
        <dbReference type="Google" id="ProtNLM"/>
    </source>
</evidence>
<evidence type="ECO:0000313" key="2">
    <source>
        <dbReference type="Proteomes" id="UP000255297"/>
    </source>
</evidence>
<dbReference type="OrthoDB" id="9804891at2"/>
<evidence type="ECO:0000313" key="1">
    <source>
        <dbReference type="EMBL" id="STY29158.1"/>
    </source>
</evidence>
<reference evidence="1 2" key="1">
    <citation type="submission" date="2018-06" db="EMBL/GenBank/DDBJ databases">
        <authorList>
            <consortium name="Pathogen Informatics"/>
            <person name="Doyle S."/>
        </authorList>
    </citation>
    <scope>NUCLEOTIDE SEQUENCE [LARGE SCALE GENOMIC DNA]</scope>
    <source>
        <strain evidence="1 2">NCTC11532</strain>
    </source>
</reference>